<keyword evidence="9" id="KW-0472">Membrane</keyword>
<evidence type="ECO:0000256" key="3">
    <source>
        <dbReference type="ARBA" id="ARBA00022676"/>
    </source>
</evidence>
<dbReference type="PANTHER" id="PTHR23033">
    <property type="entry name" value="BETA1,3-GALACTOSYLTRANSFERASE"/>
    <property type="match status" value="1"/>
</dbReference>
<keyword evidence="3" id="KW-0328">Glycosyltransferase</keyword>
<dbReference type="GO" id="GO:0000139">
    <property type="term" value="C:Golgi membrane"/>
    <property type="evidence" value="ECO:0007669"/>
    <property type="project" value="UniProtKB-SubCell"/>
</dbReference>
<dbReference type="InterPro" id="IPR002659">
    <property type="entry name" value="Glyco_trans_31"/>
</dbReference>
<name>A0A1S8X6C4_OPIVI</name>
<dbReference type="Gene3D" id="3.90.550.50">
    <property type="match status" value="1"/>
</dbReference>
<keyword evidence="6" id="KW-0735">Signal-anchor</keyword>
<accession>A0A1S8X6C4</accession>
<gene>
    <name evidence="10" type="ORF">X801_02089</name>
</gene>
<evidence type="ECO:0000256" key="9">
    <source>
        <dbReference type="ARBA" id="ARBA00023136"/>
    </source>
</evidence>
<dbReference type="GO" id="GO:0016758">
    <property type="term" value="F:hexosyltransferase activity"/>
    <property type="evidence" value="ECO:0007669"/>
    <property type="project" value="InterPro"/>
</dbReference>
<evidence type="ECO:0000256" key="2">
    <source>
        <dbReference type="ARBA" id="ARBA00006462"/>
    </source>
</evidence>
<keyword evidence="5" id="KW-0812">Transmembrane</keyword>
<evidence type="ECO:0000256" key="8">
    <source>
        <dbReference type="ARBA" id="ARBA00023034"/>
    </source>
</evidence>
<dbReference type="InterPro" id="IPR026050">
    <property type="entry name" value="C1GALT1/C1GALT1_chp1"/>
</dbReference>
<protein>
    <recommendedName>
        <fullName evidence="12">N-acetylgalactosaminide beta-1,3-galactosyltransferase</fullName>
    </recommendedName>
</protein>
<evidence type="ECO:0000313" key="11">
    <source>
        <dbReference type="Proteomes" id="UP000243686"/>
    </source>
</evidence>
<dbReference type="EMBL" id="KV891916">
    <property type="protein sequence ID" value="OON22013.1"/>
    <property type="molecule type" value="Genomic_DNA"/>
</dbReference>
<evidence type="ECO:0000256" key="4">
    <source>
        <dbReference type="ARBA" id="ARBA00022679"/>
    </source>
</evidence>
<keyword evidence="8" id="KW-0333">Golgi apparatus</keyword>
<keyword evidence="11" id="KW-1185">Reference proteome</keyword>
<keyword evidence="4" id="KW-0808">Transferase</keyword>
<evidence type="ECO:0000256" key="7">
    <source>
        <dbReference type="ARBA" id="ARBA00022989"/>
    </source>
</evidence>
<evidence type="ECO:0000256" key="5">
    <source>
        <dbReference type="ARBA" id="ARBA00022692"/>
    </source>
</evidence>
<proteinExistence type="inferred from homology"/>
<dbReference type="AlphaFoldDB" id="A0A1S8X6C4"/>
<evidence type="ECO:0000256" key="6">
    <source>
        <dbReference type="ARBA" id="ARBA00022968"/>
    </source>
</evidence>
<reference evidence="10 11" key="1">
    <citation type="submission" date="2015-03" db="EMBL/GenBank/DDBJ databases">
        <title>Draft genome of the nematode, Opisthorchis viverrini.</title>
        <authorList>
            <person name="Mitreva M."/>
        </authorList>
    </citation>
    <scope>NUCLEOTIDE SEQUENCE [LARGE SCALE GENOMIC DNA]</scope>
    <source>
        <strain evidence="10">Khon Kaen</strain>
    </source>
</reference>
<keyword evidence="7" id="KW-1133">Transmembrane helix</keyword>
<evidence type="ECO:0000313" key="10">
    <source>
        <dbReference type="EMBL" id="OON22013.1"/>
    </source>
</evidence>
<comment type="similarity">
    <text evidence="2">Belongs to the glycosyltransferase 31 family. Beta3-Gal-T subfamily.</text>
</comment>
<evidence type="ECO:0008006" key="12">
    <source>
        <dbReference type="Google" id="ProtNLM"/>
    </source>
</evidence>
<sequence>MRCTGKKIQLRSVLFFLLGSLIGHVLLRTSKLHKHGSTTKLKILCCVFTHPTRHDQRAIHVQNTWARRCDKVVFASTAKHPKLQALRKIPFNLLFTCITRNIDKVLKNCKTDQHARYPFLALKMTRVDTYNHLWLKTQAAIKAIYQSASEYDFFFKADDDTFAVLPNMRKLLATHSPREPVMFGKLISDYCPPGFLSGGAGYVLSHESLKRIVERGIDKHPACSTKELDMEDVRICRCARALGIDMVEPKGRSQRPLFFHMFPQWIYGINENSVSQISYSLNINNSHEERLHLPYNPDQVSFHYIQPAQLYIIEFLIYFLHPVGLN</sequence>
<organism evidence="10 11">
    <name type="scientific">Opisthorchis viverrini</name>
    <name type="common">Southeast Asian liver fluke</name>
    <dbReference type="NCBI Taxonomy" id="6198"/>
    <lineage>
        <taxon>Eukaryota</taxon>
        <taxon>Metazoa</taxon>
        <taxon>Spiralia</taxon>
        <taxon>Lophotrochozoa</taxon>
        <taxon>Platyhelminthes</taxon>
        <taxon>Trematoda</taxon>
        <taxon>Digenea</taxon>
        <taxon>Opisthorchiida</taxon>
        <taxon>Opisthorchiata</taxon>
        <taxon>Opisthorchiidae</taxon>
        <taxon>Opisthorchis</taxon>
    </lineage>
</organism>
<dbReference type="Pfam" id="PF01762">
    <property type="entry name" value="Galactosyl_T"/>
    <property type="match status" value="1"/>
</dbReference>
<dbReference type="Proteomes" id="UP000243686">
    <property type="component" value="Unassembled WGS sequence"/>
</dbReference>
<comment type="subcellular location">
    <subcellularLocation>
        <location evidence="1">Golgi apparatus membrane</location>
        <topology evidence="1">Single-pass type II membrane protein</topology>
    </subcellularLocation>
</comment>
<evidence type="ECO:0000256" key="1">
    <source>
        <dbReference type="ARBA" id="ARBA00004323"/>
    </source>
</evidence>